<dbReference type="InterPro" id="IPR038718">
    <property type="entry name" value="SNF2-like_sf"/>
</dbReference>
<evidence type="ECO:0000256" key="1">
    <source>
        <dbReference type="ARBA" id="ARBA00022741"/>
    </source>
</evidence>
<evidence type="ECO:0000259" key="6">
    <source>
        <dbReference type="PROSITE" id="PS51192"/>
    </source>
</evidence>
<dbReference type="SMART" id="SM00487">
    <property type="entry name" value="DEXDc"/>
    <property type="match status" value="1"/>
</dbReference>
<dbReference type="GO" id="GO:0006281">
    <property type="term" value="P:DNA repair"/>
    <property type="evidence" value="ECO:0007669"/>
    <property type="project" value="TreeGrafter"/>
</dbReference>
<evidence type="ECO:0000313" key="9">
    <source>
        <dbReference type="Proteomes" id="UP001140453"/>
    </source>
</evidence>
<dbReference type="GO" id="GO:0005524">
    <property type="term" value="F:ATP binding"/>
    <property type="evidence" value="ECO:0007669"/>
    <property type="project" value="UniProtKB-KW"/>
</dbReference>
<feature type="region of interest" description="Disordered" evidence="5">
    <location>
        <begin position="412"/>
        <end position="431"/>
    </location>
</feature>
<dbReference type="InterPro" id="IPR001650">
    <property type="entry name" value="Helicase_C-like"/>
</dbReference>
<dbReference type="CDD" id="cd18008">
    <property type="entry name" value="DEXDc_SHPRH-like"/>
    <property type="match status" value="1"/>
</dbReference>
<dbReference type="InterPro" id="IPR050628">
    <property type="entry name" value="SNF2_RAD54_helicase_TF"/>
</dbReference>
<evidence type="ECO:0000256" key="2">
    <source>
        <dbReference type="ARBA" id="ARBA00022801"/>
    </source>
</evidence>
<comment type="caution">
    <text evidence="8">The sequence shown here is derived from an EMBL/GenBank/DDBJ whole genome shotgun (WGS) entry which is preliminary data.</text>
</comment>
<accession>A0A9W8YJB0</accession>
<feature type="compositionally biased region" description="Acidic residues" evidence="5">
    <location>
        <begin position="78"/>
        <end position="92"/>
    </location>
</feature>
<dbReference type="CDD" id="cd18793">
    <property type="entry name" value="SF2_C_SNF"/>
    <property type="match status" value="1"/>
</dbReference>
<dbReference type="Proteomes" id="UP001140453">
    <property type="component" value="Unassembled WGS sequence"/>
</dbReference>
<evidence type="ECO:0000256" key="4">
    <source>
        <dbReference type="ARBA" id="ARBA00022840"/>
    </source>
</evidence>
<dbReference type="GO" id="GO:0005634">
    <property type="term" value="C:nucleus"/>
    <property type="evidence" value="ECO:0007669"/>
    <property type="project" value="TreeGrafter"/>
</dbReference>
<dbReference type="InterPro" id="IPR027417">
    <property type="entry name" value="P-loop_NTPase"/>
</dbReference>
<dbReference type="Gene3D" id="3.40.50.10810">
    <property type="entry name" value="Tandem AAA-ATPase domain"/>
    <property type="match status" value="1"/>
</dbReference>
<dbReference type="OrthoDB" id="448448at2759"/>
<feature type="domain" description="Helicase C-terminal" evidence="7">
    <location>
        <begin position="854"/>
        <end position="1010"/>
    </location>
</feature>
<evidence type="ECO:0000256" key="3">
    <source>
        <dbReference type="ARBA" id="ARBA00022806"/>
    </source>
</evidence>
<protein>
    <submittedName>
        <fullName evidence="8">Uncharacterized protein</fullName>
    </submittedName>
</protein>
<sequence length="1094" mass="122968">MDQRRATGPPPHSPEAVLPKIAGQAVIASTSDTDFTFVHQSPEAEARAACASTDMEDAEDGQTQGHTSDVDDKHSDYDPTEVEAEGDDEDDSTLTRKKQANKAMSDPLDIEELHEDWAQWEAICCDLLDKQKNKQLNHRQTTNLSLALKNLKDVAKQIPRSDPLRKDYLRFLTQNQSSFPSKARKRKNSDLHTAQNKKARLTQPHQGQSSATAVSQMAVRQSTKQHPASQISAELQKFKDQAEEANVEPKRIKSEVKNMEAALAAFGNESITAKDGCWLVQGMKTPLYSYQLDGAGWAIRRERTRTSPDNPRGGILADEMGCGKTITMLAVVMANPAPKSYKAKASLLLVQNVQMVKQWQKQIQKHCNKRSLSSCVYSRKSGLNTVSLSGNQLFIATYSELQRAWARLQRSSRKRTTVSKDESDEDDEDDTDNIEQDRLLFNTIWYRLVLDECQNIKNHNSATAKAIFQIKSKIQWLISATPTPNGVDEYFPYLKILGLSNTWNLGAFRRYWLNGKSKTDAGGLNNLEVGLAKFQLLRNHQTEIAGIPIFDDVPNSVHDERTVTMCSAERAIYDAVVAPVEREQKLLAAKIRDQQMLLAEKGVAAVEKSFIRKTKGAVARILELHKLTAHPFLLESIMRSKAFSASQIMGIRVQINHFEKSALSDQAEAVFAELEASGGYGRSPSIDAQSLVSASSSNGGYEKTSIDLQIGERALERKCHLCPGETIPIEAILSECGHAFCQRHFALLMKISKQETPEGPNSCSVCKEPIGTQRDVDQTDFVKARADFLAAAKSSLGDSGKSIHMGKKRIRQRGDDFNGYQPRGIFSFWLAESDRSHLEVPLSQSSKTRAVLETIDRWLDDGPDDKIIIFTQWIMMGKILGRSLQDKQINFLYYFGDMYDTERSKNLHSFENNKDIKVMIMGFRCGSQGLDMHYANRVILVDPWWNDDGESQSFARVKRKIQKKATFFLSLMAENTIDMRVAEIKKSKREMIQRLRKEDDPLKRSEIEMEYALKACELGLLADTVEPDSPEDVTYAVTEQRGTMDSNFRKDEDEKATVAEQQQYNPTEPSVISKNTDRIIKREDSADAMDVSMA</sequence>
<dbReference type="Gene3D" id="3.40.50.300">
    <property type="entry name" value="P-loop containing nucleotide triphosphate hydrolases"/>
    <property type="match status" value="1"/>
</dbReference>
<dbReference type="SUPFAM" id="SSF52540">
    <property type="entry name" value="P-loop containing nucleoside triphosphate hydrolases"/>
    <property type="match status" value="2"/>
</dbReference>
<dbReference type="Pfam" id="PF00176">
    <property type="entry name" value="SNF2-rel_dom"/>
    <property type="match status" value="1"/>
</dbReference>
<dbReference type="GO" id="GO:0008094">
    <property type="term" value="F:ATP-dependent activity, acting on DNA"/>
    <property type="evidence" value="ECO:0007669"/>
    <property type="project" value="TreeGrafter"/>
</dbReference>
<dbReference type="EMBL" id="JAPEVB010000007">
    <property type="protein sequence ID" value="KAJ4385702.1"/>
    <property type="molecule type" value="Genomic_DNA"/>
</dbReference>
<dbReference type="AlphaFoldDB" id="A0A9W8YJB0"/>
<feature type="compositionally biased region" description="Basic and acidic residues" evidence="5">
    <location>
        <begin position="68"/>
        <end position="77"/>
    </location>
</feature>
<feature type="region of interest" description="Disordered" evidence="5">
    <location>
        <begin position="1"/>
        <end position="21"/>
    </location>
</feature>
<feature type="compositionally biased region" description="Polar residues" evidence="5">
    <location>
        <begin position="1059"/>
        <end position="1074"/>
    </location>
</feature>
<keyword evidence="2" id="KW-0378">Hydrolase</keyword>
<feature type="compositionally biased region" description="Acidic residues" evidence="5">
    <location>
        <begin position="422"/>
        <end position="431"/>
    </location>
</feature>
<dbReference type="PANTHER" id="PTHR45626">
    <property type="entry name" value="TRANSCRIPTION TERMINATION FACTOR 2-RELATED"/>
    <property type="match status" value="1"/>
</dbReference>
<evidence type="ECO:0000313" key="8">
    <source>
        <dbReference type="EMBL" id="KAJ4385702.1"/>
    </source>
</evidence>
<evidence type="ECO:0000256" key="5">
    <source>
        <dbReference type="SAM" id="MobiDB-lite"/>
    </source>
</evidence>
<dbReference type="InterPro" id="IPR000330">
    <property type="entry name" value="SNF2_N"/>
</dbReference>
<dbReference type="InterPro" id="IPR049730">
    <property type="entry name" value="SNF2/RAD54-like_C"/>
</dbReference>
<proteinExistence type="predicted"/>
<dbReference type="PROSITE" id="PS51194">
    <property type="entry name" value="HELICASE_CTER"/>
    <property type="match status" value="1"/>
</dbReference>
<dbReference type="PROSITE" id="PS51192">
    <property type="entry name" value="HELICASE_ATP_BIND_1"/>
    <property type="match status" value="1"/>
</dbReference>
<dbReference type="InterPro" id="IPR014001">
    <property type="entry name" value="Helicase_ATP-bd"/>
</dbReference>
<feature type="compositionally biased region" description="Basic and acidic residues" evidence="5">
    <location>
        <begin position="1047"/>
        <end position="1057"/>
    </location>
</feature>
<dbReference type="GO" id="GO:0016787">
    <property type="term" value="F:hydrolase activity"/>
    <property type="evidence" value="ECO:0007669"/>
    <property type="project" value="UniProtKB-KW"/>
</dbReference>
<reference evidence="8" key="1">
    <citation type="submission" date="2022-10" db="EMBL/GenBank/DDBJ databases">
        <title>Tapping the CABI collections for fungal endophytes: first genome assemblies for Collariella, Neodidymelliopsis, Ascochyta clinopodiicola, Didymella pomorum, Didymosphaeria variabile, Neocosmospora piperis and Neocucurbitaria cava.</title>
        <authorList>
            <person name="Hill R."/>
        </authorList>
    </citation>
    <scope>NUCLEOTIDE SEQUENCE</scope>
    <source>
        <strain evidence="8">IMI 355082</strain>
    </source>
</reference>
<name>A0A9W8YJB0_9PEZI</name>
<dbReference type="GO" id="GO:0004386">
    <property type="term" value="F:helicase activity"/>
    <property type="evidence" value="ECO:0007669"/>
    <property type="project" value="UniProtKB-KW"/>
</dbReference>
<keyword evidence="3" id="KW-0347">Helicase</keyword>
<evidence type="ECO:0000259" key="7">
    <source>
        <dbReference type="PROSITE" id="PS51194"/>
    </source>
</evidence>
<dbReference type="PANTHER" id="PTHR45626:SF17">
    <property type="entry name" value="HELICASE-LIKE TRANSCRIPTION FACTOR"/>
    <property type="match status" value="1"/>
</dbReference>
<organism evidence="8 9">
    <name type="scientific">Gnomoniopsis smithogilvyi</name>
    <dbReference type="NCBI Taxonomy" id="1191159"/>
    <lineage>
        <taxon>Eukaryota</taxon>
        <taxon>Fungi</taxon>
        <taxon>Dikarya</taxon>
        <taxon>Ascomycota</taxon>
        <taxon>Pezizomycotina</taxon>
        <taxon>Sordariomycetes</taxon>
        <taxon>Sordariomycetidae</taxon>
        <taxon>Diaporthales</taxon>
        <taxon>Gnomoniaceae</taxon>
        <taxon>Gnomoniopsis</taxon>
    </lineage>
</organism>
<keyword evidence="1" id="KW-0547">Nucleotide-binding</keyword>
<feature type="region of interest" description="Disordered" evidence="5">
    <location>
        <begin position="175"/>
        <end position="230"/>
    </location>
</feature>
<dbReference type="SMART" id="SM00490">
    <property type="entry name" value="HELICc"/>
    <property type="match status" value="1"/>
</dbReference>
<gene>
    <name evidence="8" type="ORF">N0V93_010131</name>
</gene>
<keyword evidence="9" id="KW-1185">Reference proteome</keyword>
<keyword evidence="4" id="KW-0067">ATP-binding</keyword>
<dbReference type="Pfam" id="PF00271">
    <property type="entry name" value="Helicase_C"/>
    <property type="match status" value="1"/>
</dbReference>
<feature type="compositionally biased region" description="Polar residues" evidence="5">
    <location>
        <begin position="203"/>
        <end position="230"/>
    </location>
</feature>
<feature type="region of interest" description="Disordered" evidence="5">
    <location>
        <begin position="1042"/>
        <end position="1077"/>
    </location>
</feature>
<feature type="domain" description="Helicase ATP-binding" evidence="6">
    <location>
        <begin position="305"/>
        <end position="500"/>
    </location>
</feature>
<feature type="region of interest" description="Disordered" evidence="5">
    <location>
        <begin position="33"/>
        <end position="105"/>
    </location>
</feature>